<evidence type="ECO:0000256" key="7">
    <source>
        <dbReference type="ARBA" id="ARBA00037868"/>
    </source>
</evidence>
<evidence type="ECO:0000256" key="8">
    <source>
        <dbReference type="SAM" id="MobiDB-lite"/>
    </source>
</evidence>
<reference evidence="9" key="2">
    <citation type="submission" date="2020-11" db="EMBL/GenBank/DDBJ databases">
        <authorList>
            <person name="Cecchin M."/>
            <person name="Marcolungo L."/>
            <person name="Rossato M."/>
            <person name="Girolomoni L."/>
            <person name="Cosentino E."/>
            <person name="Cuine S."/>
            <person name="Li-Beisson Y."/>
            <person name="Delledonne M."/>
            <person name="Ballottari M."/>
        </authorList>
    </citation>
    <scope>NUCLEOTIDE SEQUENCE</scope>
    <source>
        <strain evidence="9">211/11P</strain>
        <tissue evidence="9">Whole cell</tissue>
    </source>
</reference>
<comment type="similarity">
    <text evidence="1">Belongs to the small GTPase superfamily. Rab family.</text>
</comment>
<dbReference type="SMART" id="SM00173">
    <property type="entry name" value="RAS"/>
    <property type="match status" value="1"/>
</dbReference>
<dbReference type="PRINTS" id="PR00449">
    <property type="entry name" value="RASTRNSFRMNG"/>
</dbReference>
<keyword evidence="5" id="KW-0449">Lipoprotein</keyword>
<dbReference type="InterPro" id="IPR005225">
    <property type="entry name" value="Small_GTP-bd"/>
</dbReference>
<evidence type="ECO:0000256" key="2">
    <source>
        <dbReference type="ARBA" id="ARBA00022741"/>
    </source>
</evidence>
<dbReference type="SUPFAM" id="SSF52540">
    <property type="entry name" value="P-loop containing nucleoside triphosphate hydrolases"/>
    <property type="match status" value="1"/>
</dbReference>
<dbReference type="InterPro" id="IPR050209">
    <property type="entry name" value="Rab_GTPases_membrane_traffic"/>
</dbReference>
<dbReference type="InterPro" id="IPR001806">
    <property type="entry name" value="Small_GTPase"/>
</dbReference>
<evidence type="ECO:0000256" key="1">
    <source>
        <dbReference type="ARBA" id="ARBA00006270"/>
    </source>
</evidence>
<dbReference type="NCBIfam" id="TIGR00231">
    <property type="entry name" value="small_GTP"/>
    <property type="match status" value="1"/>
</dbReference>
<sequence>MPHETRSADDYDMLLKVVLIGDSGVGKTNCLSRFTRQEFAQASKPTIGVEFATRALTVDEDLVKIQIWDTAGQERYRAITNAYYRGAVGALVVYDVTRSPTFESIPRWLTELREHASSDMVVMLVGNKTDLTDQREVSVQQGQALAEQEGLMFIETSAADGSNVEAAFTRVAGQIHSAVRKRRLEAQQQGEHEEAVPVPRGNSIPITVQDAPPPQPQPSRCCAG</sequence>
<keyword evidence="2" id="KW-0547">Nucleotide-binding</keyword>
<comment type="caution">
    <text evidence="9">The sequence shown here is derived from an EMBL/GenBank/DDBJ whole genome shotgun (WGS) entry which is preliminary data.</text>
</comment>
<dbReference type="PROSITE" id="PS51419">
    <property type="entry name" value="RAB"/>
    <property type="match status" value="1"/>
</dbReference>
<evidence type="ECO:0000256" key="5">
    <source>
        <dbReference type="ARBA" id="ARBA00023288"/>
    </source>
</evidence>
<proteinExistence type="inferred from homology"/>
<dbReference type="PROSITE" id="PS51420">
    <property type="entry name" value="RHO"/>
    <property type="match status" value="1"/>
</dbReference>
<evidence type="ECO:0000313" key="10">
    <source>
        <dbReference type="Proteomes" id="UP001055712"/>
    </source>
</evidence>
<comment type="subcellular location">
    <subcellularLocation>
        <location evidence="7">Endomembrane system</location>
        <topology evidence="7">Lipid-anchor</topology>
    </subcellularLocation>
</comment>
<dbReference type="GO" id="GO:0003924">
    <property type="term" value="F:GTPase activity"/>
    <property type="evidence" value="ECO:0007669"/>
    <property type="project" value="InterPro"/>
</dbReference>
<dbReference type="PANTHER" id="PTHR47979">
    <property type="entry name" value="DRAB11-RELATED"/>
    <property type="match status" value="1"/>
</dbReference>
<dbReference type="InterPro" id="IPR027417">
    <property type="entry name" value="P-loop_NTPase"/>
</dbReference>
<evidence type="ECO:0000256" key="4">
    <source>
        <dbReference type="ARBA" id="ARBA00023136"/>
    </source>
</evidence>
<name>A0A9D4TY03_CHLVU</name>
<dbReference type="PROSITE" id="PS51421">
    <property type="entry name" value="RAS"/>
    <property type="match status" value="1"/>
</dbReference>
<evidence type="ECO:0000256" key="3">
    <source>
        <dbReference type="ARBA" id="ARBA00023134"/>
    </source>
</evidence>
<keyword evidence="6" id="KW-0636">Prenylation</keyword>
<feature type="region of interest" description="Disordered" evidence="8">
    <location>
        <begin position="185"/>
        <end position="224"/>
    </location>
</feature>
<organism evidence="9 10">
    <name type="scientific">Chlorella vulgaris</name>
    <name type="common">Green alga</name>
    <dbReference type="NCBI Taxonomy" id="3077"/>
    <lineage>
        <taxon>Eukaryota</taxon>
        <taxon>Viridiplantae</taxon>
        <taxon>Chlorophyta</taxon>
        <taxon>core chlorophytes</taxon>
        <taxon>Trebouxiophyceae</taxon>
        <taxon>Chlorellales</taxon>
        <taxon>Chlorellaceae</taxon>
        <taxon>Chlorella clade</taxon>
        <taxon>Chlorella</taxon>
    </lineage>
</organism>
<dbReference type="CDD" id="cd01868">
    <property type="entry name" value="Rab11_like"/>
    <property type="match status" value="1"/>
</dbReference>
<keyword evidence="10" id="KW-1185">Reference proteome</keyword>
<dbReference type="AlphaFoldDB" id="A0A9D4TY03"/>
<evidence type="ECO:0000256" key="6">
    <source>
        <dbReference type="ARBA" id="ARBA00023289"/>
    </source>
</evidence>
<reference evidence="9" key="1">
    <citation type="journal article" date="2019" name="Plant J.">
        <title>Chlorella vulgaris genome assembly and annotation reveals the molecular basis for metabolic acclimation to high light conditions.</title>
        <authorList>
            <person name="Cecchin M."/>
            <person name="Marcolungo L."/>
            <person name="Rossato M."/>
            <person name="Girolomoni L."/>
            <person name="Cosentino E."/>
            <person name="Cuine S."/>
            <person name="Li-Beisson Y."/>
            <person name="Delledonne M."/>
            <person name="Ballottari M."/>
        </authorList>
    </citation>
    <scope>NUCLEOTIDE SEQUENCE</scope>
    <source>
        <strain evidence="9">211/11P</strain>
    </source>
</reference>
<dbReference type="GO" id="GO:0012505">
    <property type="term" value="C:endomembrane system"/>
    <property type="evidence" value="ECO:0007669"/>
    <property type="project" value="UniProtKB-SubCell"/>
</dbReference>
<dbReference type="SMART" id="SM00174">
    <property type="entry name" value="RHO"/>
    <property type="match status" value="1"/>
</dbReference>
<dbReference type="Pfam" id="PF00071">
    <property type="entry name" value="Ras"/>
    <property type="match status" value="1"/>
</dbReference>
<dbReference type="Gene3D" id="3.40.50.300">
    <property type="entry name" value="P-loop containing nucleotide triphosphate hydrolases"/>
    <property type="match status" value="1"/>
</dbReference>
<dbReference type="EMBL" id="SIDB01000001">
    <property type="protein sequence ID" value="KAI3437877.1"/>
    <property type="molecule type" value="Genomic_DNA"/>
</dbReference>
<dbReference type="OrthoDB" id="9989112at2759"/>
<protein>
    <submittedName>
        <fullName evidence="9">Uncharacterized protein</fullName>
    </submittedName>
</protein>
<dbReference type="SMART" id="SM00176">
    <property type="entry name" value="RAN"/>
    <property type="match status" value="1"/>
</dbReference>
<dbReference type="SMART" id="SM00175">
    <property type="entry name" value="RAB"/>
    <property type="match status" value="1"/>
</dbReference>
<keyword evidence="4" id="KW-0472">Membrane</keyword>
<keyword evidence="3" id="KW-0342">GTP-binding</keyword>
<dbReference type="Proteomes" id="UP001055712">
    <property type="component" value="Unassembled WGS sequence"/>
</dbReference>
<accession>A0A9D4TY03</accession>
<gene>
    <name evidence="9" type="ORF">D9Q98_000323</name>
</gene>
<dbReference type="FunFam" id="3.40.50.300:FF:000067">
    <property type="entry name" value="ras-related protein RABA1f"/>
    <property type="match status" value="1"/>
</dbReference>
<dbReference type="GO" id="GO:0005525">
    <property type="term" value="F:GTP binding"/>
    <property type="evidence" value="ECO:0007669"/>
    <property type="project" value="UniProtKB-KW"/>
</dbReference>
<evidence type="ECO:0000313" key="9">
    <source>
        <dbReference type="EMBL" id="KAI3437877.1"/>
    </source>
</evidence>